<dbReference type="OrthoDB" id="3296462at2"/>
<reference evidence="1 2" key="1">
    <citation type="submission" date="2014-01" db="EMBL/GenBank/DDBJ databases">
        <title>Actinotalea ferrariae CF5-4.</title>
        <authorList>
            <person name="Chen F."/>
            <person name="Li Y."/>
            <person name="Wang G."/>
        </authorList>
    </citation>
    <scope>NUCLEOTIDE SEQUENCE [LARGE SCALE GENOMIC DNA]</scope>
    <source>
        <strain evidence="1 2">CF5-4</strain>
    </source>
</reference>
<dbReference type="PANTHER" id="PTHR36221:SF1">
    <property type="entry name" value="DUF742 DOMAIN-CONTAINING PROTEIN"/>
    <property type="match status" value="1"/>
</dbReference>
<comment type="caution">
    <text evidence="1">The sequence shown here is derived from an EMBL/GenBank/DDBJ whole genome shotgun (WGS) entry which is preliminary data.</text>
</comment>
<evidence type="ECO:0000313" key="2">
    <source>
        <dbReference type="Proteomes" id="UP000019753"/>
    </source>
</evidence>
<keyword evidence="2" id="KW-1185">Reference proteome</keyword>
<name>A0A021VPM0_9CELL</name>
<gene>
    <name evidence="1" type="ORF">N866_13415</name>
</gene>
<dbReference type="Proteomes" id="UP000019753">
    <property type="component" value="Unassembled WGS sequence"/>
</dbReference>
<evidence type="ECO:0008006" key="3">
    <source>
        <dbReference type="Google" id="ProtNLM"/>
    </source>
</evidence>
<dbReference type="PANTHER" id="PTHR36221">
    <property type="entry name" value="DUF742 DOMAIN-CONTAINING PROTEIN"/>
    <property type="match status" value="1"/>
</dbReference>
<organism evidence="1 2">
    <name type="scientific">Actinotalea ferrariae CF5-4</name>
    <dbReference type="NCBI Taxonomy" id="948458"/>
    <lineage>
        <taxon>Bacteria</taxon>
        <taxon>Bacillati</taxon>
        <taxon>Actinomycetota</taxon>
        <taxon>Actinomycetes</taxon>
        <taxon>Micrococcales</taxon>
        <taxon>Cellulomonadaceae</taxon>
        <taxon>Actinotalea</taxon>
    </lineage>
</organism>
<dbReference type="EMBL" id="AXCW01000375">
    <property type="protein sequence ID" value="EYR61980.1"/>
    <property type="molecule type" value="Genomic_DNA"/>
</dbReference>
<dbReference type="RefSeq" id="WP_052023237.1">
    <property type="nucleotide sequence ID" value="NZ_AXCW01000375.1"/>
</dbReference>
<evidence type="ECO:0000313" key="1">
    <source>
        <dbReference type="EMBL" id="EYR61980.1"/>
    </source>
</evidence>
<sequence length="139" mass="14396">MAIHPGSGAGRHADADDGAEYEARTVRPYAVTGGRVRAANSDLPLEALVEVLPGAASSHGLPPEKRAILQHAAHTFVSVAELSALLRLPLGVVRVLVTDLADAQYIRVHTSTPVSVHTGQSPALSLSVLESVLNGISAL</sequence>
<protein>
    <recommendedName>
        <fullName evidence="3">DUF742 domain-containing protein</fullName>
    </recommendedName>
</protein>
<dbReference type="Pfam" id="PF05331">
    <property type="entry name" value="DUF742"/>
    <property type="match status" value="1"/>
</dbReference>
<dbReference type="InterPro" id="IPR007995">
    <property type="entry name" value="DUF742"/>
</dbReference>
<proteinExistence type="predicted"/>
<dbReference type="AlphaFoldDB" id="A0A021VPM0"/>
<accession>A0A021VPM0</accession>